<name>A0A2T9ZAR2_9FUNG</name>
<keyword evidence="3 8" id="KW-0812">Transmembrane</keyword>
<feature type="transmembrane region" description="Helical" evidence="8">
    <location>
        <begin position="360"/>
        <end position="381"/>
    </location>
</feature>
<feature type="domain" description="ABC transporter" evidence="9">
    <location>
        <begin position="4"/>
        <end position="250"/>
    </location>
</feature>
<comment type="subcellular location">
    <subcellularLocation>
        <location evidence="1">Membrane</location>
        <topology evidence="1">Multi-pass membrane protein</topology>
    </subcellularLocation>
</comment>
<keyword evidence="2" id="KW-0813">Transport</keyword>
<dbReference type="InterPro" id="IPR050352">
    <property type="entry name" value="ABCG_transporters"/>
</dbReference>
<evidence type="ECO:0000256" key="5">
    <source>
        <dbReference type="ARBA" id="ARBA00022840"/>
    </source>
</evidence>
<dbReference type="GO" id="GO:0140359">
    <property type="term" value="F:ABC-type transporter activity"/>
    <property type="evidence" value="ECO:0007669"/>
    <property type="project" value="InterPro"/>
</dbReference>
<keyword evidence="5" id="KW-0067">ATP-binding</keyword>
<evidence type="ECO:0000256" key="7">
    <source>
        <dbReference type="ARBA" id="ARBA00023136"/>
    </source>
</evidence>
<keyword evidence="11" id="KW-1185">Reference proteome</keyword>
<dbReference type="GO" id="GO:0016887">
    <property type="term" value="F:ATP hydrolysis activity"/>
    <property type="evidence" value="ECO:0007669"/>
    <property type="project" value="InterPro"/>
</dbReference>
<evidence type="ECO:0000256" key="2">
    <source>
        <dbReference type="ARBA" id="ARBA00022448"/>
    </source>
</evidence>
<feature type="transmembrane region" description="Helical" evidence="8">
    <location>
        <begin position="437"/>
        <end position="460"/>
    </location>
</feature>
<keyword evidence="4" id="KW-0547">Nucleotide-binding</keyword>
<dbReference type="Pfam" id="PF00005">
    <property type="entry name" value="ABC_tran"/>
    <property type="match status" value="1"/>
</dbReference>
<evidence type="ECO:0000256" key="4">
    <source>
        <dbReference type="ARBA" id="ARBA00022741"/>
    </source>
</evidence>
<dbReference type="Pfam" id="PF19055">
    <property type="entry name" value="ABC2_membrane_7"/>
    <property type="match status" value="1"/>
</dbReference>
<accession>A0A2T9ZAR2</accession>
<organism evidence="10 11">
    <name type="scientific">Smittium megazygosporum</name>
    <dbReference type="NCBI Taxonomy" id="133381"/>
    <lineage>
        <taxon>Eukaryota</taxon>
        <taxon>Fungi</taxon>
        <taxon>Fungi incertae sedis</taxon>
        <taxon>Zoopagomycota</taxon>
        <taxon>Kickxellomycotina</taxon>
        <taxon>Harpellomycetes</taxon>
        <taxon>Harpellales</taxon>
        <taxon>Legeriomycetaceae</taxon>
        <taxon>Smittium</taxon>
    </lineage>
</organism>
<keyword evidence="7 8" id="KW-0472">Membrane</keyword>
<dbReference type="InterPro" id="IPR003439">
    <property type="entry name" value="ABC_transporter-like_ATP-bd"/>
</dbReference>
<dbReference type="Proteomes" id="UP000245609">
    <property type="component" value="Unassembled WGS sequence"/>
</dbReference>
<protein>
    <recommendedName>
        <fullName evidence="9">ABC transporter domain-containing protein</fullName>
    </recommendedName>
</protein>
<dbReference type="PANTHER" id="PTHR48041">
    <property type="entry name" value="ABC TRANSPORTER G FAMILY MEMBER 28"/>
    <property type="match status" value="1"/>
</dbReference>
<dbReference type="STRING" id="133381.A0A2T9ZAR2"/>
<dbReference type="InterPro" id="IPR013525">
    <property type="entry name" value="ABC2_TM"/>
</dbReference>
<dbReference type="Pfam" id="PF01061">
    <property type="entry name" value="ABC2_membrane"/>
    <property type="match status" value="1"/>
</dbReference>
<dbReference type="OrthoDB" id="66620at2759"/>
<comment type="caution">
    <text evidence="10">The sequence shown here is derived from an EMBL/GenBank/DDBJ whole genome shotgun (WGS) entry which is preliminary data.</text>
</comment>
<evidence type="ECO:0000256" key="8">
    <source>
        <dbReference type="SAM" id="Phobius"/>
    </source>
</evidence>
<gene>
    <name evidence="10" type="ORF">BB560_003888</name>
</gene>
<feature type="transmembrane region" description="Helical" evidence="8">
    <location>
        <begin position="323"/>
        <end position="345"/>
    </location>
</feature>
<feature type="transmembrane region" description="Helical" evidence="8">
    <location>
        <begin position="401"/>
        <end position="425"/>
    </location>
</feature>
<feature type="transmembrane region" description="Helical" evidence="8">
    <location>
        <begin position="467"/>
        <end position="489"/>
    </location>
</feature>
<dbReference type="InterPro" id="IPR003593">
    <property type="entry name" value="AAA+_ATPase"/>
</dbReference>
<evidence type="ECO:0000256" key="3">
    <source>
        <dbReference type="ARBA" id="ARBA00022692"/>
    </source>
</evidence>
<evidence type="ECO:0000313" key="11">
    <source>
        <dbReference type="Proteomes" id="UP000245609"/>
    </source>
</evidence>
<evidence type="ECO:0000256" key="1">
    <source>
        <dbReference type="ARBA" id="ARBA00004141"/>
    </source>
</evidence>
<dbReference type="GO" id="GO:0016020">
    <property type="term" value="C:membrane"/>
    <property type="evidence" value="ECO:0007669"/>
    <property type="project" value="UniProtKB-SubCell"/>
</dbReference>
<dbReference type="InterPro" id="IPR043926">
    <property type="entry name" value="ABCG_dom"/>
</dbReference>
<dbReference type="CDD" id="cd03213">
    <property type="entry name" value="ABCG_EPDR"/>
    <property type="match status" value="1"/>
</dbReference>
<reference evidence="10 11" key="1">
    <citation type="journal article" date="2018" name="MBio">
        <title>Comparative Genomics Reveals the Core Gene Toolbox for the Fungus-Insect Symbiosis.</title>
        <authorList>
            <person name="Wang Y."/>
            <person name="Stata M."/>
            <person name="Wang W."/>
            <person name="Stajich J.E."/>
            <person name="White M.M."/>
            <person name="Moncalvo J.M."/>
        </authorList>
    </citation>
    <scope>NUCLEOTIDE SEQUENCE [LARGE SCALE GENOMIC DNA]</scope>
    <source>
        <strain evidence="10 11">SC-DP-2</strain>
    </source>
</reference>
<proteinExistence type="predicted"/>
<evidence type="ECO:0000259" key="9">
    <source>
        <dbReference type="PROSITE" id="PS50893"/>
    </source>
</evidence>
<dbReference type="Gene3D" id="3.40.50.300">
    <property type="entry name" value="P-loop containing nucleotide triphosphate hydrolases"/>
    <property type="match status" value="1"/>
</dbReference>
<dbReference type="EMBL" id="MBFS01000886">
    <property type="protein sequence ID" value="PVV01683.1"/>
    <property type="molecule type" value="Genomic_DNA"/>
</dbReference>
<feature type="non-terminal residue" evidence="10">
    <location>
        <position position="683"/>
    </location>
</feature>
<dbReference type="SUPFAM" id="SSF52540">
    <property type="entry name" value="P-loop containing nucleoside triphosphate hydrolases"/>
    <property type="match status" value="1"/>
</dbReference>
<keyword evidence="6 8" id="KW-1133">Transmembrane helix</keyword>
<sequence length="683" mass="75730">MHSLDFTDIVYKVKKPKSKEMITILHGLSGHLVSGELTAIIGSSGSGKTTLLNALSGRIISGKLEGTILFNGNKRVPREFKKIEAYVDQNDVLYPNLTVRESLLYSADLRMGNFYTPQERIQRVDSLINSLMLVKCKDSVVEGTKERGISGGERKRTAIGVEILADPKLMLLDEPTSGLDSSSTETLIELVKKLTIELDVISVAVIHQPSARVFGCFDNVIILCAGNIIYCGPVKDSISYFANIGYPCPEYENPADYFIKLITASGNSYSLSNLVSSDSSEEAEVVDDESFEKLDSIVEWPNSYFQEQSIMLRRAWKRQLRDYNSIITFMVGAIITMVLVGVTYIKQVKGFALAQNKMGLLFVIIVNLIFPIIMPLLPLLIFERNTMLRERSSKVFRISNYVFSIISTKLPIVTVSSLILLIGVYWMGKLQDDAGKFFIYIATCLTTILCSFSFSVLVSALSASVEVAAVVAPLVLSVFLIYGGFLVNLGVVPKVLGWIRYISFVFYTYNALMQNEFKDLAFDCSQSKTVVCYSTGQEVLKNFDLDQVSIVYNVLNKQCIRHLTMSTTDPSAAKPDSFAIGSISKRDRSGSGDEAAPVYPVKHPTMSYAGAAKGRPAAQTVDESIYHWYTGGEKQKLKKLCMGGSECKIGCSWDQFGDNASDAVESICRQLFDLRMTMQHDRP</sequence>
<dbReference type="PANTHER" id="PTHR48041:SF139">
    <property type="entry name" value="PROTEIN SCARLET"/>
    <property type="match status" value="1"/>
</dbReference>
<evidence type="ECO:0000256" key="6">
    <source>
        <dbReference type="ARBA" id="ARBA00022989"/>
    </source>
</evidence>
<dbReference type="AlphaFoldDB" id="A0A2T9ZAR2"/>
<dbReference type="GO" id="GO:0005524">
    <property type="term" value="F:ATP binding"/>
    <property type="evidence" value="ECO:0007669"/>
    <property type="project" value="UniProtKB-KW"/>
</dbReference>
<dbReference type="SMART" id="SM00382">
    <property type="entry name" value="AAA"/>
    <property type="match status" value="1"/>
</dbReference>
<dbReference type="PROSITE" id="PS50893">
    <property type="entry name" value="ABC_TRANSPORTER_2"/>
    <property type="match status" value="1"/>
</dbReference>
<dbReference type="InterPro" id="IPR027417">
    <property type="entry name" value="P-loop_NTPase"/>
</dbReference>
<evidence type="ECO:0000313" key="10">
    <source>
        <dbReference type="EMBL" id="PVV01683.1"/>
    </source>
</evidence>